<evidence type="ECO:0000256" key="1">
    <source>
        <dbReference type="ARBA" id="ARBA00022837"/>
    </source>
</evidence>
<evidence type="ECO:0000259" key="5">
    <source>
        <dbReference type="PROSITE" id="PS50222"/>
    </source>
</evidence>
<dbReference type="CDD" id="cd00201">
    <property type="entry name" value="WW"/>
    <property type="match status" value="1"/>
</dbReference>
<dbReference type="InterPro" id="IPR002048">
    <property type="entry name" value="EF_hand_dom"/>
</dbReference>
<dbReference type="SMART" id="SM00054">
    <property type="entry name" value="EFh"/>
    <property type="match status" value="3"/>
</dbReference>
<accession>W4FQU2</accession>
<dbReference type="InterPro" id="IPR001202">
    <property type="entry name" value="WW_dom"/>
</dbReference>
<dbReference type="GO" id="GO:0005509">
    <property type="term" value="F:calcium ion binding"/>
    <property type="evidence" value="ECO:0007669"/>
    <property type="project" value="InterPro"/>
</dbReference>
<proteinExistence type="predicted"/>
<feature type="region of interest" description="Disordered" evidence="3">
    <location>
        <begin position="480"/>
        <end position="505"/>
    </location>
</feature>
<feature type="coiled-coil region" evidence="2">
    <location>
        <begin position="314"/>
        <end position="363"/>
    </location>
</feature>
<dbReference type="RefSeq" id="XP_009840603.1">
    <property type="nucleotide sequence ID" value="XM_009842301.1"/>
</dbReference>
<dbReference type="Pfam" id="PF00397">
    <property type="entry name" value="WW"/>
    <property type="match status" value="1"/>
</dbReference>
<gene>
    <name evidence="6" type="ORF">H257_14479</name>
</gene>
<organism evidence="6">
    <name type="scientific">Aphanomyces astaci</name>
    <name type="common">Crayfish plague agent</name>
    <dbReference type="NCBI Taxonomy" id="112090"/>
    <lineage>
        <taxon>Eukaryota</taxon>
        <taxon>Sar</taxon>
        <taxon>Stramenopiles</taxon>
        <taxon>Oomycota</taxon>
        <taxon>Saprolegniomycetes</taxon>
        <taxon>Saprolegniales</taxon>
        <taxon>Verrucalvaceae</taxon>
        <taxon>Aphanomyces</taxon>
    </lineage>
</organism>
<dbReference type="SUPFAM" id="SSF47473">
    <property type="entry name" value="EF-hand"/>
    <property type="match status" value="1"/>
</dbReference>
<protein>
    <submittedName>
        <fullName evidence="6">Uncharacterized protein</fullName>
    </submittedName>
</protein>
<evidence type="ECO:0000256" key="3">
    <source>
        <dbReference type="SAM" id="MobiDB-lite"/>
    </source>
</evidence>
<feature type="region of interest" description="Disordered" evidence="3">
    <location>
        <begin position="621"/>
        <end position="672"/>
    </location>
</feature>
<dbReference type="PROSITE" id="PS00018">
    <property type="entry name" value="EF_HAND_1"/>
    <property type="match status" value="2"/>
</dbReference>
<dbReference type="PROSITE" id="PS50222">
    <property type="entry name" value="EF_HAND_2"/>
    <property type="match status" value="2"/>
</dbReference>
<feature type="compositionally biased region" description="Polar residues" evidence="3">
    <location>
        <begin position="491"/>
        <end position="505"/>
    </location>
</feature>
<dbReference type="PROSITE" id="PS50020">
    <property type="entry name" value="WW_DOMAIN_2"/>
    <property type="match status" value="1"/>
</dbReference>
<dbReference type="SMART" id="SM00456">
    <property type="entry name" value="WW"/>
    <property type="match status" value="1"/>
</dbReference>
<feature type="domain" description="EF-hand" evidence="5">
    <location>
        <begin position="675"/>
        <end position="710"/>
    </location>
</feature>
<feature type="region of interest" description="Disordered" evidence="3">
    <location>
        <begin position="232"/>
        <end position="252"/>
    </location>
</feature>
<keyword evidence="2" id="KW-0175">Coiled coil</keyword>
<feature type="domain" description="EF-hand" evidence="5">
    <location>
        <begin position="791"/>
        <end position="826"/>
    </location>
</feature>
<reference evidence="6" key="1">
    <citation type="submission" date="2013-12" db="EMBL/GenBank/DDBJ databases">
        <title>The Genome Sequence of Aphanomyces astaci APO3.</title>
        <authorList>
            <consortium name="The Broad Institute Genomics Platform"/>
            <person name="Russ C."/>
            <person name="Tyler B."/>
            <person name="van West P."/>
            <person name="Dieguez-Uribeondo J."/>
            <person name="Young S.K."/>
            <person name="Zeng Q."/>
            <person name="Gargeya S."/>
            <person name="Fitzgerald M."/>
            <person name="Abouelleil A."/>
            <person name="Alvarado L."/>
            <person name="Chapman S.B."/>
            <person name="Gainer-Dewar J."/>
            <person name="Goldberg J."/>
            <person name="Griggs A."/>
            <person name="Gujja S."/>
            <person name="Hansen M."/>
            <person name="Howarth C."/>
            <person name="Imamovic A."/>
            <person name="Ireland A."/>
            <person name="Larimer J."/>
            <person name="McCowan C."/>
            <person name="Murphy C."/>
            <person name="Pearson M."/>
            <person name="Poon T.W."/>
            <person name="Priest M."/>
            <person name="Roberts A."/>
            <person name="Saif S."/>
            <person name="Shea T."/>
            <person name="Sykes S."/>
            <person name="Wortman J."/>
            <person name="Nusbaum C."/>
            <person name="Birren B."/>
        </authorList>
    </citation>
    <scope>NUCLEOTIDE SEQUENCE [LARGE SCALE GENOMIC DNA]</scope>
    <source>
        <strain evidence="6">APO3</strain>
    </source>
</reference>
<name>W4FQU2_APHAT</name>
<dbReference type="OrthoDB" id="429067at2759"/>
<dbReference type="EMBL" id="KI913171">
    <property type="protein sequence ID" value="ETV69865.1"/>
    <property type="molecule type" value="Genomic_DNA"/>
</dbReference>
<dbReference type="Gene3D" id="2.20.70.10">
    <property type="match status" value="1"/>
</dbReference>
<evidence type="ECO:0000313" key="6">
    <source>
        <dbReference type="EMBL" id="ETV69865.1"/>
    </source>
</evidence>
<dbReference type="SUPFAM" id="SSF51045">
    <property type="entry name" value="WW domain"/>
    <property type="match status" value="1"/>
</dbReference>
<dbReference type="Pfam" id="PF13202">
    <property type="entry name" value="EF-hand_5"/>
    <property type="match status" value="1"/>
</dbReference>
<dbReference type="InterPro" id="IPR011992">
    <property type="entry name" value="EF-hand-dom_pair"/>
</dbReference>
<evidence type="ECO:0000259" key="4">
    <source>
        <dbReference type="PROSITE" id="PS50020"/>
    </source>
</evidence>
<dbReference type="Gene3D" id="1.10.238.10">
    <property type="entry name" value="EF-hand"/>
    <property type="match status" value="2"/>
</dbReference>
<feature type="region of interest" description="Disordered" evidence="3">
    <location>
        <begin position="183"/>
        <end position="205"/>
    </location>
</feature>
<dbReference type="PROSITE" id="PS01159">
    <property type="entry name" value="WW_DOMAIN_1"/>
    <property type="match status" value="1"/>
</dbReference>
<dbReference type="AlphaFoldDB" id="W4FQU2"/>
<dbReference type="InterPro" id="IPR036020">
    <property type="entry name" value="WW_dom_sf"/>
</dbReference>
<feature type="domain" description="WW" evidence="4">
    <location>
        <begin position="9"/>
        <end position="36"/>
    </location>
</feature>
<sequence length="884" mass="99261">MADDGDVEWEECADEFGRSFFMHKTTGETTWELPPSSDKTVDESGESVAPPSGAGSVEVSIDAQELPPPDKTTQTLERRTHSFVLDASTVSRLDRIRSQLLLLDDEMVKRMTAANGDGGEEDEEWIHSFDPVLRRAYYYECHHGSITTHPPRVFRDEDPLFTVLLVIQCAFRCALARMRVRRTRQHGGTDGISTSEEGGVVEPEVAEGDVQDAAVDGEAGDDEPVAAEGPLLQENDEPRALQPPPQQPTRLTASTPVVSRLVETKKPVTKEVEAQREADERRGMLLVEKKQCSKSDRFWGIDQTTREIQRQGVEEQSMRDAEDLRRNLHEAARKREEIQRRAMEELERRRRSEDSALESRERSAMQLQELLQCKTDTFWGVQKQENDETWCQQHMVLEDNASRQYMQDVCASQLHATWAAEAARAVKEANLHRIQQETRDRKNYLRLFRRATTSEDILLYQWPTTQTTYQDDVMATTTTVPLTTQRPPPSSNDLKPNSGTTSIRTSPSSVQYMLDVVLDPHRRANPKHIFHTASSAHTVGRNGKLDVSQPESMYHLDKPRVDHVSLAAQLIHQPSRRAPLRSPVASPVVRDPNARASANGLAFTVRHPTTVLHGTKGKVKYGSLKPLHKHGPVQRHPAATTSSSPDQGTRDEDDDDRAHAADAPSAQEDDPRFHDEQRILAQLFDLIDTDRGGTLDKNEMLWALTKDAYVRSVAMTSVVLKHALKKRSVDGVFADMDKDNTNSISWAAFRDYGRRMFAAIMADRKDGGQSKDDIIRQKNEAYAARKAILEQEAAIAKIVFALVDTDHSGKIDQHEMMHALDNNDRVREFVGRSRGLRPLLENEAFGKAFVGMATDEADGMSLDEFLAFCTEIASVAMLNDLAAP</sequence>
<dbReference type="GeneID" id="20816475"/>
<feature type="region of interest" description="Disordered" evidence="3">
    <location>
        <begin position="26"/>
        <end position="75"/>
    </location>
</feature>
<dbReference type="InterPro" id="IPR018247">
    <property type="entry name" value="EF_Hand_1_Ca_BS"/>
</dbReference>
<keyword evidence="1" id="KW-0106">Calcium</keyword>
<dbReference type="VEuPathDB" id="FungiDB:H257_14479"/>
<evidence type="ECO:0000256" key="2">
    <source>
        <dbReference type="SAM" id="Coils"/>
    </source>
</evidence>